<accession>A0A517SEM9</accession>
<dbReference type="Pfam" id="PF01966">
    <property type="entry name" value="HD"/>
    <property type="match status" value="1"/>
</dbReference>
<dbReference type="PANTHER" id="PTHR36442:SF1">
    <property type="entry name" value="CYCLIC-DI-AMP PHOSPHODIESTERASE PGPH"/>
    <property type="match status" value="1"/>
</dbReference>
<feature type="domain" description="HD/PDEase" evidence="2">
    <location>
        <begin position="550"/>
        <end position="713"/>
    </location>
</feature>
<dbReference type="Proteomes" id="UP000315700">
    <property type="component" value="Chromosome"/>
</dbReference>
<name>A0A517SEM9_9PLAN</name>
<dbReference type="InParanoid" id="A0A517SEM9"/>
<dbReference type="Pfam" id="PF07698">
    <property type="entry name" value="7TM-7TMR_HD"/>
    <property type="match status" value="1"/>
</dbReference>
<feature type="transmembrane region" description="Helical" evidence="1">
    <location>
        <begin position="397"/>
        <end position="423"/>
    </location>
</feature>
<proteinExistence type="predicted"/>
<dbReference type="InterPro" id="IPR003607">
    <property type="entry name" value="HD/PDEase_dom"/>
</dbReference>
<evidence type="ECO:0000259" key="2">
    <source>
        <dbReference type="SMART" id="SM00471"/>
    </source>
</evidence>
<dbReference type="InterPro" id="IPR006674">
    <property type="entry name" value="HD_domain"/>
</dbReference>
<feature type="transmembrane region" description="Helical" evidence="1">
    <location>
        <begin position="461"/>
        <end position="482"/>
    </location>
</feature>
<dbReference type="SUPFAM" id="SSF109604">
    <property type="entry name" value="HD-domain/PDEase-like"/>
    <property type="match status" value="1"/>
</dbReference>
<feature type="transmembrane region" description="Helical" evidence="1">
    <location>
        <begin position="336"/>
        <end position="356"/>
    </location>
</feature>
<dbReference type="EMBL" id="CP036271">
    <property type="protein sequence ID" value="QDT54558.1"/>
    <property type="molecule type" value="Genomic_DNA"/>
</dbReference>
<dbReference type="Gene3D" id="1.10.3210.10">
    <property type="entry name" value="Hypothetical protein af1432"/>
    <property type="match status" value="1"/>
</dbReference>
<dbReference type="PANTHER" id="PTHR36442">
    <property type="entry name" value="CYCLIC-DI-AMP PHOSPHODIESTERASE PGPH"/>
    <property type="match status" value="1"/>
</dbReference>
<keyword evidence="1" id="KW-0472">Membrane</keyword>
<dbReference type="RefSeq" id="WP_231754313.1">
    <property type="nucleotide sequence ID" value="NZ_CP036271.1"/>
</dbReference>
<gene>
    <name evidence="3" type="ORF">Pan44_25910</name>
</gene>
<dbReference type="SMART" id="SM00471">
    <property type="entry name" value="HDc"/>
    <property type="match status" value="1"/>
</dbReference>
<dbReference type="InterPro" id="IPR006675">
    <property type="entry name" value="HDIG_dom"/>
</dbReference>
<sequence length="770" mass="84799">MTMRPRETSWSRFVGWIQDRSVVIRLGLAFLALLLLLLVLKAWQSPFTHRLGNYSSDGIAAKIGFNRIDEEATNVARRAAEQAVPLIFNNSTEDLLRLPDRLRAALGEISQTDTLENLPAATRADFGLGPVDTREPMKRAAQEIYKTDVPQRRFTALKEAVAGMGTGDKSRIDDMVADFSKFISPLTDNGLLNHRSYKNLQGNLEELEPDRKLMSVDVQTGVATEVLVPKVCLADQLNEAGDLGGKWLSYPSLTKSIQGALSHWLMCQAKPTLEFDQAATKLAQAKARDQVANVYQRFLAGDLIVRPGEFIDEKRLQILNDEYQAFEKTVGIGARLLRLSVVFLMMGILASLNAYYIIHNEPRIVRSLWRLTVFLTAIVATAALARPMSYDPWRAEIIPLLVTVMVLAVAYNQVIATLAAFSISLALTFSTTGQFGHFILLISTCAAAVIPVSRVGSRSTLIKVSLVAAVTHFIVSTGVGIVQSQSLSDVLQDQALLRQSITGAVWCVFAGYFVAGSLPFIEQLFGVVTDISLLELSDPSHPLLQELVRRAPGTYNHSISVASIAETAAEAIGANGLLVRVGAYFHDIGKMLKPQYFIENIAAGSESRHQQLAPAMSTLIIIGHVKDGVDLAEEHNLPQPLIDFIEQHHGTTLVEYFFHEATKLAENKPDHRTDAEESSFRYPGPKPQTREAGVLMLADAVEGASRTLTDPTPKRIETLVHNITLKRLLDGQFDESSLKLSEIRTVEASLVKSLIAIYHGRIRYPEARTA</sequence>
<dbReference type="Pfam" id="PF07697">
    <property type="entry name" value="7TMR-HDED"/>
    <property type="match status" value="1"/>
</dbReference>
<evidence type="ECO:0000313" key="3">
    <source>
        <dbReference type="EMBL" id="QDT54558.1"/>
    </source>
</evidence>
<dbReference type="NCBIfam" id="TIGR00277">
    <property type="entry name" value="HDIG"/>
    <property type="match status" value="1"/>
</dbReference>
<keyword evidence="1" id="KW-0812">Transmembrane</keyword>
<feature type="transmembrane region" description="Helical" evidence="1">
    <location>
        <begin position="503"/>
        <end position="521"/>
    </location>
</feature>
<keyword evidence="4" id="KW-1185">Reference proteome</keyword>
<dbReference type="InterPro" id="IPR011624">
    <property type="entry name" value="Metal-dep_PHydrolase_7TM_extra"/>
</dbReference>
<evidence type="ECO:0000256" key="1">
    <source>
        <dbReference type="SAM" id="Phobius"/>
    </source>
</evidence>
<dbReference type="InterPro" id="IPR052722">
    <property type="entry name" value="PgpH_phosphodiesterase"/>
</dbReference>
<evidence type="ECO:0000313" key="4">
    <source>
        <dbReference type="Proteomes" id="UP000315700"/>
    </source>
</evidence>
<dbReference type="CDD" id="cd00077">
    <property type="entry name" value="HDc"/>
    <property type="match status" value="1"/>
</dbReference>
<keyword evidence="1" id="KW-1133">Transmembrane helix</keyword>
<organism evidence="3 4">
    <name type="scientific">Caulifigura coniformis</name>
    <dbReference type="NCBI Taxonomy" id="2527983"/>
    <lineage>
        <taxon>Bacteria</taxon>
        <taxon>Pseudomonadati</taxon>
        <taxon>Planctomycetota</taxon>
        <taxon>Planctomycetia</taxon>
        <taxon>Planctomycetales</taxon>
        <taxon>Planctomycetaceae</taxon>
        <taxon>Caulifigura</taxon>
    </lineage>
</organism>
<protein>
    <recommendedName>
        <fullName evidence="2">HD/PDEase domain-containing protein</fullName>
    </recommendedName>
</protein>
<dbReference type="InterPro" id="IPR011621">
    <property type="entry name" value="Metal-dep_PHydrolase_7TM_intra"/>
</dbReference>
<feature type="transmembrane region" description="Helical" evidence="1">
    <location>
        <begin position="368"/>
        <end position="385"/>
    </location>
</feature>
<feature type="transmembrane region" description="Helical" evidence="1">
    <location>
        <begin position="435"/>
        <end position="455"/>
    </location>
</feature>
<dbReference type="KEGG" id="ccos:Pan44_25910"/>
<reference evidence="3 4" key="1">
    <citation type="submission" date="2019-02" db="EMBL/GenBank/DDBJ databases">
        <title>Deep-cultivation of Planctomycetes and their phenomic and genomic characterization uncovers novel biology.</title>
        <authorList>
            <person name="Wiegand S."/>
            <person name="Jogler M."/>
            <person name="Boedeker C."/>
            <person name="Pinto D."/>
            <person name="Vollmers J."/>
            <person name="Rivas-Marin E."/>
            <person name="Kohn T."/>
            <person name="Peeters S.H."/>
            <person name="Heuer A."/>
            <person name="Rast P."/>
            <person name="Oberbeckmann S."/>
            <person name="Bunk B."/>
            <person name="Jeske O."/>
            <person name="Meyerdierks A."/>
            <person name="Storesund J.E."/>
            <person name="Kallscheuer N."/>
            <person name="Luecker S."/>
            <person name="Lage O.M."/>
            <person name="Pohl T."/>
            <person name="Merkel B.J."/>
            <person name="Hornburger P."/>
            <person name="Mueller R.-W."/>
            <person name="Bruemmer F."/>
            <person name="Labrenz M."/>
            <person name="Spormann A.M."/>
            <person name="Op den Camp H."/>
            <person name="Overmann J."/>
            <person name="Amann R."/>
            <person name="Jetten M.S.M."/>
            <person name="Mascher T."/>
            <person name="Medema M.H."/>
            <person name="Devos D.P."/>
            <person name="Kaster A.-K."/>
            <person name="Ovreas L."/>
            <person name="Rohde M."/>
            <person name="Galperin M.Y."/>
            <person name="Jogler C."/>
        </authorList>
    </citation>
    <scope>NUCLEOTIDE SEQUENCE [LARGE SCALE GENOMIC DNA]</scope>
    <source>
        <strain evidence="3 4">Pan44</strain>
    </source>
</reference>
<dbReference type="AlphaFoldDB" id="A0A517SEM9"/>